<evidence type="ECO:0000313" key="1">
    <source>
        <dbReference type="RefSeq" id="XP_045374525.1"/>
    </source>
</evidence>
<proteinExistence type="predicted"/>
<accession>A0A9W3G8X6</accession>
<gene>
    <name evidence="1" type="primary">LOC123617564</name>
</gene>
<dbReference type="AlphaFoldDB" id="A0A9W3G8X6"/>
<name>A0A9W3G8X6_CAMBA</name>
<organism evidence="1">
    <name type="scientific">Camelus bactrianus</name>
    <name type="common">Bactrian camel</name>
    <dbReference type="NCBI Taxonomy" id="9837"/>
    <lineage>
        <taxon>Eukaryota</taxon>
        <taxon>Metazoa</taxon>
        <taxon>Chordata</taxon>
        <taxon>Craniata</taxon>
        <taxon>Vertebrata</taxon>
        <taxon>Euteleostomi</taxon>
        <taxon>Mammalia</taxon>
        <taxon>Eutheria</taxon>
        <taxon>Laurasiatheria</taxon>
        <taxon>Artiodactyla</taxon>
        <taxon>Tylopoda</taxon>
        <taxon>Camelidae</taxon>
        <taxon>Camelus</taxon>
    </lineage>
</organism>
<reference evidence="1" key="1">
    <citation type="submission" date="2025-08" db="UniProtKB">
        <authorList>
            <consortium name="RefSeq"/>
        </authorList>
    </citation>
    <scope>IDENTIFICATION</scope>
    <source>
        <tissue evidence="1">Blood</tissue>
    </source>
</reference>
<sequence>MEGDVVPEPLLGEEPSPDLLFWTLHEQESVSQSVFCGTSTYCVLNTVPPIEDDHGNSNSSHVKIFLPKKLLECLPKCSSLPKERHRWNTNEALSTHLFTGAARRGIHGAGAVRADTPEWELAGLAGRALPSRQLHIWRQDNSISELIVLRTQN</sequence>
<dbReference type="RefSeq" id="XP_045374525.1">
    <property type="nucleotide sequence ID" value="XM_045518569.1"/>
</dbReference>
<protein>
    <submittedName>
        <fullName evidence="1">Uncharacterized protein LOC123617564 isoform X1</fullName>
    </submittedName>
</protein>